<dbReference type="Proteomes" id="UP000242815">
    <property type="component" value="Unassembled WGS sequence"/>
</dbReference>
<dbReference type="RefSeq" id="WP_090538432.1">
    <property type="nucleotide sequence ID" value="NZ_FOYD01000003.1"/>
</dbReference>
<accession>A0A1I6BAV0</accession>
<dbReference type="OrthoDB" id="9801609at2"/>
<gene>
    <name evidence="4" type="ORF">SAMN05216578_103342</name>
</gene>
<dbReference type="GO" id="GO:0016757">
    <property type="term" value="F:glycosyltransferase activity"/>
    <property type="evidence" value="ECO:0007669"/>
    <property type="project" value="UniProtKB-KW"/>
</dbReference>
<evidence type="ECO:0000259" key="2">
    <source>
        <dbReference type="Pfam" id="PF00534"/>
    </source>
</evidence>
<feature type="domain" description="Glycosyltransferase subfamily 4-like N-terminal" evidence="3">
    <location>
        <begin position="16"/>
        <end position="174"/>
    </location>
</feature>
<reference evidence="4 5" key="1">
    <citation type="submission" date="2016-10" db="EMBL/GenBank/DDBJ databases">
        <authorList>
            <person name="de Groot N.N."/>
        </authorList>
    </citation>
    <scope>NUCLEOTIDE SEQUENCE [LARGE SCALE GENOMIC DNA]</scope>
    <source>
        <strain evidence="4 5">JCM 18415</strain>
    </source>
</reference>
<dbReference type="EMBL" id="FOYD01000003">
    <property type="protein sequence ID" value="SFQ78063.1"/>
    <property type="molecule type" value="Genomic_DNA"/>
</dbReference>
<dbReference type="InterPro" id="IPR001296">
    <property type="entry name" value="Glyco_trans_1"/>
</dbReference>
<keyword evidence="4" id="KW-0328">Glycosyltransferase</keyword>
<dbReference type="SUPFAM" id="SSF53756">
    <property type="entry name" value="UDP-Glycosyltransferase/glycogen phosphorylase"/>
    <property type="match status" value="1"/>
</dbReference>
<dbReference type="Pfam" id="PF00534">
    <property type="entry name" value="Glycos_transf_1"/>
    <property type="match status" value="1"/>
</dbReference>
<organism evidence="4 5">
    <name type="scientific">Halopseudomonas formosensis</name>
    <dbReference type="NCBI Taxonomy" id="1002526"/>
    <lineage>
        <taxon>Bacteria</taxon>
        <taxon>Pseudomonadati</taxon>
        <taxon>Pseudomonadota</taxon>
        <taxon>Gammaproteobacteria</taxon>
        <taxon>Pseudomonadales</taxon>
        <taxon>Pseudomonadaceae</taxon>
        <taxon>Halopseudomonas</taxon>
    </lineage>
</organism>
<protein>
    <submittedName>
        <fullName evidence="4">Alpha-1,3-rhamnosyl/mannosyltransferase</fullName>
    </submittedName>
</protein>
<dbReference type="GO" id="GO:0009103">
    <property type="term" value="P:lipopolysaccharide biosynthetic process"/>
    <property type="evidence" value="ECO:0007669"/>
    <property type="project" value="TreeGrafter"/>
</dbReference>
<evidence type="ECO:0000259" key="3">
    <source>
        <dbReference type="Pfam" id="PF13439"/>
    </source>
</evidence>
<dbReference type="STRING" id="1002526.SAMN05216578_103342"/>
<evidence type="ECO:0000256" key="1">
    <source>
        <dbReference type="ARBA" id="ARBA00022679"/>
    </source>
</evidence>
<dbReference type="PANTHER" id="PTHR46401:SF2">
    <property type="entry name" value="GLYCOSYLTRANSFERASE WBBK-RELATED"/>
    <property type="match status" value="1"/>
</dbReference>
<evidence type="ECO:0000313" key="4">
    <source>
        <dbReference type="EMBL" id="SFQ78063.1"/>
    </source>
</evidence>
<name>A0A1I6BAV0_9GAMM</name>
<dbReference type="Pfam" id="PF13439">
    <property type="entry name" value="Glyco_transf_4"/>
    <property type="match status" value="1"/>
</dbReference>
<dbReference type="AlphaFoldDB" id="A0A1I6BAV0"/>
<sequence>MRIAFDASVLQAPRTGVGEYTLQLGQALQQLPEMELCLFDGLGWPDTFPQTPRSGYGRTSRLIKALLPGAYPARRALMQLRFNQGIRRLKPELYHQPTLWPLEFDGPTVMTLHDLTHVHYPETQPRDRLREIERRLPASLQRASRILVDSRFIAEEAIQHYSLPADKLQVAPLGAAPRFHPRDEHELQECLTSFGVGMRSYYLCVGTLEPRKNLKLAVGAYLGLPKSLRERMPLVIVGGAGWRQEQLEYIPARELSSGRIRLLGYQSGECVAQLLAGAHALLFPSRYEGFGLPVLEALASATPVIACDHAAVPEVAGDAALYADAEDSDGYRTQMLRLIEDSELQERLRQGGLERSRQFSWERCARITTDTYKAARYS</sequence>
<evidence type="ECO:0000313" key="5">
    <source>
        <dbReference type="Proteomes" id="UP000242815"/>
    </source>
</evidence>
<dbReference type="Gene3D" id="3.40.50.2000">
    <property type="entry name" value="Glycogen Phosphorylase B"/>
    <property type="match status" value="2"/>
</dbReference>
<dbReference type="CDD" id="cd03809">
    <property type="entry name" value="GT4_MtfB-like"/>
    <property type="match status" value="1"/>
</dbReference>
<proteinExistence type="predicted"/>
<dbReference type="PANTHER" id="PTHR46401">
    <property type="entry name" value="GLYCOSYLTRANSFERASE WBBK-RELATED"/>
    <property type="match status" value="1"/>
</dbReference>
<feature type="domain" description="Glycosyl transferase family 1" evidence="2">
    <location>
        <begin position="200"/>
        <end position="352"/>
    </location>
</feature>
<keyword evidence="1 4" id="KW-0808">Transferase</keyword>
<dbReference type="InterPro" id="IPR028098">
    <property type="entry name" value="Glyco_trans_4-like_N"/>
</dbReference>